<dbReference type="GO" id="GO:0010485">
    <property type="term" value="F:histone H4 acetyltransferase activity"/>
    <property type="evidence" value="ECO:0007669"/>
    <property type="project" value="EnsemblPlants"/>
</dbReference>
<dbReference type="GO" id="GO:0031509">
    <property type="term" value="P:subtelomeric heterochromatin formation"/>
    <property type="evidence" value="ECO:0007669"/>
    <property type="project" value="InterPro"/>
</dbReference>
<comment type="similarity">
    <text evidence="1">Belongs to the HAT1 family.</text>
</comment>
<dbReference type="Proteomes" id="UP001157006">
    <property type="component" value="Chromosome 1L"/>
</dbReference>
<evidence type="ECO:0000313" key="8">
    <source>
        <dbReference type="Proteomes" id="UP001157006"/>
    </source>
</evidence>
<dbReference type="PANTHER" id="PTHR12046">
    <property type="entry name" value="HISTONE ACETYLTRANSFERASE TYPE B CATALYTIC SUBUNIT"/>
    <property type="match status" value="1"/>
</dbReference>
<dbReference type="AlphaFoldDB" id="A0AAV0YN20"/>
<dbReference type="SUPFAM" id="SSF55729">
    <property type="entry name" value="Acyl-CoA N-acyltransferases (Nat)"/>
    <property type="match status" value="1"/>
</dbReference>
<organism evidence="7 8">
    <name type="scientific">Vicia faba</name>
    <name type="common">Broad bean</name>
    <name type="synonym">Faba vulgaris</name>
    <dbReference type="NCBI Taxonomy" id="3906"/>
    <lineage>
        <taxon>Eukaryota</taxon>
        <taxon>Viridiplantae</taxon>
        <taxon>Streptophyta</taxon>
        <taxon>Embryophyta</taxon>
        <taxon>Tracheophyta</taxon>
        <taxon>Spermatophyta</taxon>
        <taxon>Magnoliopsida</taxon>
        <taxon>eudicotyledons</taxon>
        <taxon>Gunneridae</taxon>
        <taxon>Pentapetalae</taxon>
        <taxon>rosids</taxon>
        <taxon>fabids</taxon>
        <taxon>Fabales</taxon>
        <taxon>Fabaceae</taxon>
        <taxon>Papilionoideae</taxon>
        <taxon>50 kb inversion clade</taxon>
        <taxon>NPAAA clade</taxon>
        <taxon>Hologalegina</taxon>
        <taxon>IRL clade</taxon>
        <taxon>Fabeae</taxon>
        <taxon>Vicia</taxon>
    </lineage>
</organism>
<evidence type="ECO:0000256" key="2">
    <source>
        <dbReference type="ARBA" id="ARBA00013184"/>
    </source>
</evidence>
<evidence type="ECO:0000256" key="5">
    <source>
        <dbReference type="ARBA" id="ARBA00048017"/>
    </source>
</evidence>
<keyword evidence="3" id="KW-0808">Transferase</keyword>
<evidence type="ECO:0000256" key="3">
    <source>
        <dbReference type="ARBA" id="ARBA00022679"/>
    </source>
</evidence>
<name>A0AAV0YN20_VICFA</name>
<accession>A0AAV0YN20</accession>
<keyword evidence="8" id="KW-1185">Reference proteome</keyword>
<dbReference type="EMBL" id="OX451736">
    <property type="protein sequence ID" value="CAI8586198.1"/>
    <property type="molecule type" value="Genomic_DNA"/>
</dbReference>
<dbReference type="InterPro" id="IPR017380">
    <property type="entry name" value="Hist_AcTrfase_B-typ_cat-su"/>
</dbReference>
<feature type="domain" description="Histone acetyl transferase HAT1 N-terminal" evidence="6">
    <location>
        <begin position="35"/>
        <end position="196"/>
    </location>
</feature>
<reference evidence="7 8" key="1">
    <citation type="submission" date="2023-01" db="EMBL/GenBank/DDBJ databases">
        <authorList>
            <person name="Kreplak J."/>
        </authorList>
    </citation>
    <scope>NUCLEOTIDE SEQUENCE [LARGE SCALE GENOMIC DNA]</scope>
</reference>
<evidence type="ECO:0000259" key="6">
    <source>
        <dbReference type="Pfam" id="PF10394"/>
    </source>
</evidence>
<comment type="catalytic activity">
    <reaction evidence="5">
        <text>L-lysyl-[protein] + acetyl-CoA = N(6)-acetyl-L-lysyl-[protein] + CoA + H(+)</text>
        <dbReference type="Rhea" id="RHEA:45948"/>
        <dbReference type="Rhea" id="RHEA-COMP:9752"/>
        <dbReference type="Rhea" id="RHEA-COMP:10731"/>
        <dbReference type="ChEBI" id="CHEBI:15378"/>
        <dbReference type="ChEBI" id="CHEBI:29969"/>
        <dbReference type="ChEBI" id="CHEBI:57287"/>
        <dbReference type="ChEBI" id="CHEBI:57288"/>
        <dbReference type="ChEBI" id="CHEBI:61930"/>
        <dbReference type="EC" id="2.3.1.48"/>
    </reaction>
</comment>
<evidence type="ECO:0000256" key="4">
    <source>
        <dbReference type="ARBA" id="ARBA00023315"/>
    </source>
</evidence>
<protein>
    <recommendedName>
        <fullName evidence="2">histone acetyltransferase</fullName>
        <ecNumber evidence="2">2.3.1.48</ecNumber>
    </recommendedName>
</protein>
<dbReference type="InterPro" id="IPR037113">
    <property type="entry name" value="Hat1_N_sf"/>
</dbReference>
<dbReference type="CDD" id="cd04301">
    <property type="entry name" value="NAT_SF"/>
    <property type="match status" value="1"/>
</dbReference>
<dbReference type="FunFam" id="3.40.630.30:FF:000077">
    <property type="entry name" value="Histone acetyltransferase type B catalytic subunit"/>
    <property type="match status" value="1"/>
</dbReference>
<dbReference type="EC" id="2.3.1.48" evidence="2"/>
<dbReference type="GO" id="GO:0000781">
    <property type="term" value="C:chromosome, telomeric region"/>
    <property type="evidence" value="ECO:0007669"/>
    <property type="project" value="GOC"/>
</dbReference>
<dbReference type="Pfam" id="PF10394">
    <property type="entry name" value="Hat1_N"/>
    <property type="match status" value="1"/>
</dbReference>
<dbReference type="GO" id="GO:0005634">
    <property type="term" value="C:nucleus"/>
    <property type="evidence" value="ECO:0007669"/>
    <property type="project" value="EnsemblPlants"/>
</dbReference>
<dbReference type="Gene3D" id="3.90.360.10">
    <property type="entry name" value="Histone acetyl transferase 1 (HAT1), N-terminal domain"/>
    <property type="match status" value="1"/>
</dbReference>
<evidence type="ECO:0000313" key="7">
    <source>
        <dbReference type="EMBL" id="CAI8586198.1"/>
    </source>
</evidence>
<proteinExistence type="inferred from homology"/>
<keyword evidence="4" id="KW-0012">Acyltransferase</keyword>
<dbReference type="InterPro" id="IPR016181">
    <property type="entry name" value="Acyl_CoA_acyltransferase"/>
</dbReference>
<dbReference type="InterPro" id="IPR019467">
    <property type="entry name" value="Hat1_N"/>
</dbReference>
<evidence type="ECO:0000256" key="1">
    <source>
        <dbReference type="ARBA" id="ARBA00010543"/>
    </source>
</evidence>
<gene>
    <name evidence="7" type="ORF">VFH_I242840</name>
</gene>
<sequence>MGQKQKQVLEPSPDNETTKRRRVAFTGIGYEDVGVEAKDCIRIFLVSSKEEFEDPESFVINPVDLNSYFDNDGKIFGYEGLKINIWISSISFYSYADIVFESLSDRGKGVTDLHEALQSIFAETLVKSKDEFLQKYLTDNNFVRTNISNGEVLKQKAFNQADSDASNVEVVRLMAGNMPTGQLYCHIIPLVLLLVDGSSPIDVTDPQWELYVMVQKKTDQQGEIQCLLLGFTAVYRFYHYRGNSRLRLGQILVLPLYQHKGYGRFLIEVLNDVAISENVFDLTVEEPLDNFQHVRSCIDTQRLLSFEPIQPLVTKAVSFLKGGRLSKKTHSPRLTPPPSDVEEVRKNLKITRTQFLKCWEVLIYIGLNPTNKYMDNFVSVISERVKYDILGKDSGTSGKQLIEIPCDVNPEASFVMFKSGAGEDIITAQMDDNQTNQEEQLQKLVQDRVKEIQLIAKKVTSHLESSEVAAK</sequence>
<dbReference type="Gene3D" id="3.40.630.30">
    <property type="match status" value="1"/>
</dbReference>